<dbReference type="Gene3D" id="1.10.443.10">
    <property type="entry name" value="Intergrase catalytic core"/>
    <property type="match status" value="1"/>
</dbReference>
<dbReference type="Gene3D" id="1.10.150.130">
    <property type="match status" value="1"/>
</dbReference>
<accession>A0A937JEN6</accession>
<dbReference type="SUPFAM" id="SSF56349">
    <property type="entry name" value="DNA breaking-rejoining enzymes"/>
    <property type="match status" value="1"/>
</dbReference>
<dbReference type="Proteomes" id="UP000705230">
    <property type="component" value="Unassembled WGS sequence"/>
</dbReference>
<comment type="caution">
    <text evidence="6">The sequence shown here is derived from an EMBL/GenBank/DDBJ whole genome shotgun (WGS) entry which is preliminary data.</text>
</comment>
<evidence type="ECO:0000256" key="1">
    <source>
        <dbReference type="ARBA" id="ARBA00008857"/>
    </source>
</evidence>
<dbReference type="PROSITE" id="PS51898">
    <property type="entry name" value="TYR_RECOMBINASE"/>
    <property type="match status" value="1"/>
</dbReference>
<evidence type="ECO:0000259" key="5">
    <source>
        <dbReference type="PROSITE" id="PS51898"/>
    </source>
</evidence>
<gene>
    <name evidence="6" type="ORF">ISR29_04195</name>
</gene>
<dbReference type="InterPro" id="IPR013762">
    <property type="entry name" value="Integrase-like_cat_sf"/>
</dbReference>
<evidence type="ECO:0000313" key="6">
    <source>
        <dbReference type="EMBL" id="MBL6903383.1"/>
    </source>
</evidence>
<dbReference type="Pfam" id="PF00589">
    <property type="entry name" value="Phage_integrase"/>
    <property type="match status" value="1"/>
</dbReference>
<dbReference type="EMBL" id="JADHSG010000005">
    <property type="protein sequence ID" value="MBL6903383.1"/>
    <property type="molecule type" value="Genomic_DNA"/>
</dbReference>
<evidence type="ECO:0000256" key="3">
    <source>
        <dbReference type="ARBA" id="ARBA00023125"/>
    </source>
</evidence>
<reference evidence="6" key="1">
    <citation type="submission" date="2020-10" db="EMBL/GenBank/DDBJ databases">
        <title>Microbiome of the Black Sea water column analyzed by genome centric metagenomics.</title>
        <authorList>
            <person name="Cabello-Yeves P.J."/>
            <person name="Callieri C."/>
            <person name="Picazo A."/>
            <person name="Mehrshad M."/>
            <person name="Haro-Moreno J.M."/>
            <person name="Roda-Garcia J."/>
            <person name="Dzembekova N."/>
            <person name="Slabakova V."/>
            <person name="Slabakova N."/>
            <person name="Moncheva S."/>
            <person name="Rodriguez-Valera F."/>
        </authorList>
    </citation>
    <scope>NUCLEOTIDE SEQUENCE</scope>
    <source>
        <strain evidence="6">BS30m-G43</strain>
    </source>
</reference>
<dbReference type="InterPro" id="IPR011010">
    <property type="entry name" value="DNA_brk_join_enz"/>
</dbReference>
<dbReference type="Gene3D" id="3.30.160.390">
    <property type="entry name" value="Integrase, DNA-binding domain"/>
    <property type="match status" value="1"/>
</dbReference>
<dbReference type="InterPro" id="IPR002104">
    <property type="entry name" value="Integrase_catalytic"/>
</dbReference>
<organism evidence="6 7">
    <name type="scientific">SAR86 cluster bacterium</name>
    <dbReference type="NCBI Taxonomy" id="2030880"/>
    <lineage>
        <taxon>Bacteria</taxon>
        <taxon>Pseudomonadati</taxon>
        <taxon>Pseudomonadota</taxon>
        <taxon>Gammaproteobacteria</taxon>
        <taxon>SAR86 cluster</taxon>
    </lineage>
</organism>
<dbReference type="InterPro" id="IPR010998">
    <property type="entry name" value="Integrase_recombinase_N"/>
</dbReference>
<comment type="similarity">
    <text evidence="1">Belongs to the 'phage' integrase family.</text>
</comment>
<feature type="domain" description="Tyr recombinase" evidence="5">
    <location>
        <begin position="220"/>
        <end position="414"/>
    </location>
</feature>
<dbReference type="GO" id="GO:0003677">
    <property type="term" value="F:DNA binding"/>
    <property type="evidence" value="ECO:0007669"/>
    <property type="project" value="UniProtKB-KW"/>
</dbReference>
<name>A0A937JEN6_9GAMM</name>
<keyword evidence="4" id="KW-0233">DNA recombination</keyword>
<dbReference type="PANTHER" id="PTHR30629:SF2">
    <property type="entry name" value="PROPHAGE INTEGRASE INTS-RELATED"/>
    <property type="match status" value="1"/>
</dbReference>
<evidence type="ECO:0000313" key="7">
    <source>
        <dbReference type="Proteomes" id="UP000705230"/>
    </source>
</evidence>
<dbReference type="AlphaFoldDB" id="A0A937JEN6"/>
<protein>
    <submittedName>
        <fullName evidence="6">Tyrosine-type recombinase/integrase</fullName>
    </submittedName>
</protein>
<evidence type="ECO:0000256" key="4">
    <source>
        <dbReference type="ARBA" id="ARBA00023172"/>
    </source>
</evidence>
<keyword evidence="2" id="KW-0229">DNA integration</keyword>
<keyword evidence="3" id="KW-0238">DNA-binding</keyword>
<dbReference type="InterPro" id="IPR050808">
    <property type="entry name" value="Phage_Integrase"/>
</dbReference>
<dbReference type="PANTHER" id="PTHR30629">
    <property type="entry name" value="PROPHAGE INTEGRASE"/>
    <property type="match status" value="1"/>
</dbReference>
<dbReference type="GO" id="GO:0006310">
    <property type="term" value="P:DNA recombination"/>
    <property type="evidence" value="ECO:0007669"/>
    <property type="project" value="UniProtKB-KW"/>
</dbReference>
<sequence>MTESNPKVSRKKIGFNVTETLNKSSYKKFKPKSSDYFARDKKLEGFFIKIYKTGTKSYGCRTRLGGVGKPKEHMLGRCEVVDFNVAKDKAKEMIYSIKYEGVNPKEKVRENSLKQKTLLNLADDYIAARYPKSMSTYTKKDYPARMKNRMPSLVKMSVTEITTDDVESWWTKSKQERSDQIAFGYARKLFAQAMVKKYLSQNVFDSAKELIGDFETPEPRTERHINQNDMEDFFNAFKEVGSRIPTTMRDYAVFVLITGKRKGESSSLKWSNVKWEQGVIILDKVDTKKKKIDVIPMTDLLYFLLKSRYEARGKTQATRKHPKWVFQSRAGDGHIINPYKNFNKVSNELAKKRDIGFGVRPHDLRRTFSTATKELGIPKDDLAVLLNHAKADVTDTYVFTGIEYKKQRLKQVEDYMNKHGASSLGWMAVEWYGMNSLYFDSEYSKDEKGMSLTTRMKLKSAEYEDDFYGFGHPEWKPSQRLIDAGYIHDENFFKE</sequence>
<evidence type="ECO:0000256" key="2">
    <source>
        <dbReference type="ARBA" id="ARBA00022908"/>
    </source>
</evidence>
<proteinExistence type="inferred from homology"/>
<dbReference type="GO" id="GO:0015074">
    <property type="term" value="P:DNA integration"/>
    <property type="evidence" value="ECO:0007669"/>
    <property type="project" value="UniProtKB-KW"/>
</dbReference>
<dbReference type="InterPro" id="IPR038488">
    <property type="entry name" value="Integrase_DNA-bd_sf"/>
</dbReference>